<dbReference type="InterPro" id="IPR013892">
    <property type="entry name" value="Cyt_c_biogenesis_Cmc1-like"/>
</dbReference>
<evidence type="ECO:0000256" key="3">
    <source>
        <dbReference type="ARBA" id="ARBA00023128"/>
    </source>
</evidence>
<keyword evidence="7" id="KW-1185">Reference proteome</keyword>
<comment type="similarity">
    <text evidence="2 5">Belongs to the CMC family.</text>
</comment>
<evidence type="ECO:0000313" key="7">
    <source>
        <dbReference type="Proteomes" id="UP001177140"/>
    </source>
</evidence>
<name>A0AA41RYF5_PAPNU</name>
<comment type="subcellular location">
    <subcellularLocation>
        <location evidence="1 5">Mitochondrion</location>
    </subcellularLocation>
</comment>
<dbReference type="EMBL" id="JAJJMA010086135">
    <property type="protein sequence ID" value="MCL7029032.1"/>
    <property type="molecule type" value="Genomic_DNA"/>
</dbReference>
<dbReference type="PROSITE" id="PS51808">
    <property type="entry name" value="CHCH"/>
    <property type="match status" value="1"/>
</dbReference>
<evidence type="ECO:0000256" key="2">
    <source>
        <dbReference type="ARBA" id="ARBA00007347"/>
    </source>
</evidence>
<evidence type="ECO:0000256" key="5">
    <source>
        <dbReference type="RuleBase" id="RU364104"/>
    </source>
</evidence>
<comment type="caution">
    <text evidence="6">The sequence shown here is derived from an EMBL/GenBank/DDBJ whole genome shotgun (WGS) entry which is preliminary data.</text>
</comment>
<accession>A0AA41RYF5</accession>
<keyword evidence="3 5" id="KW-0496">Mitochondrion</keyword>
<dbReference type="Proteomes" id="UP001177140">
    <property type="component" value="Unassembled WGS sequence"/>
</dbReference>
<proteinExistence type="inferred from homology"/>
<protein>
    <recommendedName>
        <fullName evidence="5">COX assembly mitochondrial protein</fullName>
    </recommendedName>
</protein>
<reference evidence="6" key="1">
    <citation type="submission" date="2022-03" db="EMBL/GenBank/DDBJ databases">
        <title>A functionally conserved STORR gene fusion in Papaver species that diverged 16.8 million years ago.</title>
        <authorList>
            <person name="Catania T."/>
        </authorList>
    </citation>
    <scope>NUCLEOTIDE SEQUENCE</scope>
    <source>
        <strain evidence="6">S-191538</strain>
    </source>
</reference>
<evidence type="ECO:0000256" key="1">
    <source>
        <dbReference type="ARBA" id="ARBA00004173"/>
    </source>
</evidence>
<evidence type="ECO:0000256" key="4">
    <source>
        <dbReference type="ARBA" id="ARBA00023157"/>
    </source>
</evidence>
<dbReference type="Pfam" id="PF08583">
    <property type="entry name" value="Cmc1"/>
    <property type="match status" value="1"/>
</dbReference>
<keyword evidence="4" id="KW-1015">Disulfide bond</keyword>
<sequence length="72" mass="8947">MCQEIIEEFQKCHTDHPYAKFFDECTDWKIKFDQCFRLQYFSFFGTETCERKENLEERKRSKERLQAPEKKP</sequence>
<organism evidence="6 7">
    <name type="scientific">Papaver nudicaule</name>
    <name type="common">Iceland poppy</name>
    <dbReference type="NCBI Taxonomy" id="74823"/>
    <lineage>
        <taxon>Eukaryota</taxon>
        <taxon>Viridiplantae</taxon>
        <taxon>Streptophyta</taxon>
        <taxon>Embryophyta</taxon>
        <taxon>Tracheophyta</taxon>
        <taxon>Spermatophyta</taxon>
        <taxon>Magnoliopsida</taxon>
        <taxon>Ranunculales</taxon>
        <taxon>Papaveraceae</taxon>
        <taxon>Papaveroideae</taxon>
        <taxon>Papaver</taxon>
    </lineage>
</organism>
<dbReference type="PANTHER" id="PTHR22977">
    <property type="entry name" value="COX ASSEMBLY MITOCHONDRIAL PROTEIN"/>
    <property type="match status" value="1"/>
</dbReference>
<dbReference type="PANTHER" id="PTHR22977:SF1">
    <property type="entry name" value="COX ASSEMBLY MITOCHONDRIAL PROTEIN 2 HOMOLOG"/>
    <property type="match status" value="1"/>
</dbReference>
<dbReference type="GO" id="GO:0005739">
    <property type="term" value="C:mitochondrion"/>
    <property type="evidence" value="ECO:0007669"/>
    <property type="project" value="UniProtKB-SubCell"/>
</dbReference>
<dbReference type="AlphaFoldDB" id="A0AA41RYF5"/>
<evidence type="ECO:0000313" key="6">
    <source>
        <dbReference type="EMBL" id="MCL7029032.1"/>
    </source>
</evidence>
<gene>
    <name evidence="6" type="ORF">MKW94_015697</name>
</gene>